<dbReference type="Proteomes" id="UP000646548">
    <property type="component" value="Unassembled WGS sequence"/>
</dbReference>
<accession>A0A834BV93</accession>
<protein>
    <recommendedName>
        <fullName evidence="1">Ig-like domain-containing protein</fullName>
    </recommendedName>
</protein>
<feature type="non-terminal residue" evidence="2">
    <location>
        <position position="1"/>
    </location>
</feature>
<proteinExistence type="predicted"/>
<sequence length="86" mass="9525">PGDVHVHWLLDGRHLDTPVEEFRQQLGPAEVLVSSWVREKPPMKDARYQCVAEGKTGSDTSEVNIHLPVRGDSTIDSHKKASVILG</sequence>
<dbReference type="SUPFAM" id="SSF48726">
    <property type="entry name" value="Immunoglobulin"/>
    <property type="match status" value="1"/>
</dbReference>
<comment type="caution">
    <text evidence="2">The sequence shown here is derived from an EMBL/GenBank/DDBJ whole genome shotgun (WGS) entry which is preliminary data.</text>
</comment>
<feature type="non-terminal residue" evidence="2">
    <location>
        <position position="86"/>
    </location>
</feature>
<dbReference type="AlphaFoldDB" id="A0A834BV93"/>
<name>A0A834BV93_ORYME</name>
<feature type="domain" description="Ig-like" evidence="1">
    <location>
        <begin position="1"/>
        <end position="66"/>
    </location>
</feature>
<dbReference type="InterPro" id="IPR036179">
    <property type="entry name" value="Ig-like_dom_sf"/>
</dbReference>
<reference evidence="2" key="1">
    <citation type="journal article" name="BMC Genomics">
        <title>Long-read sequencing and de novo genome assembly of marine medaka (Oryzias melastigma).</title>
        <authorList>
            <person name="Liang P."/>
            <person name="Saqib H.S.A."/>
            <person name="Ni X."/>
            <person name="Shen Y."/>
        </authorList>
    </citation>
    <scope>NUCLEOTIDE SEQUENCE</scope>
    <source>
        <strain evidence="2">Bigg-433</strain>
    </source>
</reference>
<dbReference type="PROSITE" id="PS50835">
    <property type="entry name" value="IG_LIKE"/>
    <property type="match status" value="1"/>
</dbReference>
<dbReference type="EMBL" id="WKFB01000913">
    <property type="protein sequence ID" value="KAF6716913.1"/>
    <property type="molecule type" value="Genomic_DNA"/>
</dbReference>
<organism evidence="2 3">
    <name type="scientific">Oryzias melastigma</name>
    <name type="common">Marine medaka</name>
    <dbReference type="NCBI Taxonomy" id="30732"/>
    <lineage>
        <taxon>Eukaryota</taxon>
        <taxon>Metazoa</taxon>
        <taxon>Chordata</taxon>
        <taxon>Craniata</taxon>
        <taxon>Vertebrata</taxon>
        <taxon>Euteleostomi</taxon>
        <taxon>Actinopterygii</taxon>
        <taxon>Neopterygii</taxon>
        <taxon>Teleostei</taxon>
        <taxon>Neoteleostei</taxon>
        <taxon>Acanthomorphata</taxon>
        <taxon>Ovalentaria</taxon>
        <taxon>Atherinomorphae</taxon>
        <taxon>Beloniformes</taxon>
        <taxon>Adrianichthyidae</taxon>
        <taxon>Oryziinae</taxon>
        <taxon>Oryzias</taxon>
    </lineage>
</organism>
<gene>
    <name evidence="2" type="ORF">FQA47_018152</name>
</gene>
<evidence type="ECO:0000259" key="1">
    <source>
        <dbReference type="PROSITE" id="PS50835"/>
    </source>
</evidence>
<evidence type="ECO:0000313" key="2">
    <source>
        <dbReference type="EMBL" id="KAF6716913.1"/>
    </source>
</evidence>
<dbReference type="InterPro" id="IPR007110">
    <property type="entry name" value="Ig-like_dom"/>
</dbReference>
<evidence type="ECO:0000313" key="3">
    <source>
        <dbReference type="Proteomes" id="UP000646548"/>
    </source>
</evidence>